<name>A0A9J6FK05_HAELO</name>
<sequence>MLCGVATEARRVLVLVVVLASGFCASYARDWHHVNTTCPQLVRCQCSVRKAGAIVLCRNVSQFQDLGPDMAMLQNVTVKKLSFDNVIIREIPGDWFSNHTIHMLVVRNCPLRDIGEAAFTRMGRLFRLTIENAHLESVPSGLSAASRLNSLRIHRNHIKFLKGVMKLPVLTVFDLRFNAIQTIDEKFLSASPKLKYLVLSGNHIQHIPYRLLENTRRLKSVEFRDNRLTAISSLLDGLRYLQVRYLSSKMPKKHTHMIKPM</sequence>
<keyword evidence="1" id="KW-0433">Leucine-rich repeat</keyword>
<dbReference type="AlphaFoldDB" id="A0A9J6FK05"/>
<evidence type="ECO:0000313" key="5">
    <source>
        <dbReference type="Proteomes" id="UP000821853"/>
    </source>
</evidence>
<evidence type="ECO:0000256" key="3">
    <source>
        <dbReference type="SAM" id="SignalP"/>
    </source>
</evidence>
<feature type="chain" id="PRO_5039908109" evidence="3">
    <location>
        <begin position="29"/>
        <end position="261"/>
    </location>
</feature>
<feature type="signal peptide" evidence="3">
    <location>
        <begin position="1"/>
        <end position="28"/>
    </location>
</feature>
<evidence type="ECO:0000256" key="1">
    <source>
        <dbReference type="ARBA" id="ARBA00022614"/>
    </source>
</evidence>
<dbReference type="Proteomes" id="UP000821853">
    <property type="component" value="Chromosome 1"/>
</dbReference>
<dbReference type="InterPro" id="IPR032675">
    <property type="entry name" value="LRR_dom_sf"/>
</dbReference>
<dbReference type="InterPro" id="IPR050333">
    <property type="entry name" value="SLRP"/>
</dbReference>
<dbReference type="OrthoDB" id="6409297at2759"/>
<keyword evidence="2" id="KW-0677">Repeat</keyword>
<accession>A0A9J6FK05</accession>
<dbReference type="Gene3D" id="3.80.10.10">
    <property type="entry name" value="Ribonuclease Inhibitor"/>
    <property type="match status" value="1"/>
</dbReference>
<comment type="caution">
    <text evidence="4">The sequence shown here is derived from an EMBL/GenBank/DDBJ whole genome shotgun (WGS) entry which is preliminary data.</text>
</comment>
<dbReference type="VEuPathDB" id="VectorBase:HLOH_044617"/>
<proteinExistence type="predicted"/>
<dbReference type="PROSITE" id="PS51450">
    <property type="entry name" value="LRR"/>
    <property type="match status" value="1"/>
</dbReference>
<dbReference type="SMART" id="SM00369">
    <property type="entry name" value="LRR_TYP"/>
    <property type="match status" value="3"/>
</dbReference>
<dbReference type="OMA" id="HIADAHQ"/>
<evidence type="ECO:0000313" key="4">
    <source>
        <dbReference type="EMBL" id="KAH9362705.1"/>
    </source>
</evidence>
<keyword evidence="5" id="KW-1185">Reference proteome</keyword>
<dbReference type="PANTHER" id="PTHR45712">
    <property type="entry name" value="AGAP008170-PA"/>
    <property type="match status" value="1"/>
</dbReference>
<gene>
    <name evidence="4" type="ORF">HPB48_001198</name>
</gene>
<dbReference type="SUPFAM" id="SSF52058">
    <property type="entry name" value="L domain-like"/>
    <property type="match status" value="1"/>
</dbReference>
<dbReference type="InterPro" id="IPR003591">
    <property type="entry name" value="Leu-rich_rpt_typical-subtyp"/>
</dbReference>
<dbReference type="EMBL" id="JABSTR010000001">
    <property type="protein sequence ID" value="KAH9362705.1"/>
    <property type="molecule type" value="Genomic_DNA"/>
</dbReference>
<dbReference type="PANTHER" id="PTHR45712:SF22">
    <property type="entry name" value="INSULIN-LIKE GROWTH FACTOR-BINDING PROTEIN COMPLEX ACID LABILE SUBUNIT"/>
    <property type="match status" value="1"/>
</dbReference>
<dbReference type="InterPro" id="IPR001611">
    <property type="entry name" value="Leu-rich_rpt"/>
</dbReference>
<evidence type="ECO:0000256" key="2">
    <source>
        <dbReference type="ARBA" id="ARBA00022737"/>
    </source>
</evidence>
<organism evidence="4 5">
    <name type="scientific">Haemaphysalis longicornis</name>
    <name type="common">Bush tick</name>
    <dbReference type="NCBI Taxonomy" id="44386"/>
    <lineage>
        <taxon>Eukaryota</taxon>
        <taxon>Metazoa</taxon>
        <taxon>Ecdysozoa</taxon>
        <taxon>Arthropoda</taxon>
        <taxon>Chelicerata</taxon>
        <taxon>Arachnida</taxon>
        <taxon>Acari</taxon>
        <taxon>Parasitiformes</taxon>
        <taxon>Ixodida</taxon>
        <taxon>Ixodoidea</taxon>
        <taxon>Ixodidae</taxon>
        <taxon>Haemaphysalinae</taxon>
        <taxon>Haemaphysalis</taxon>
    </lineage>
</organism>
<keyword evidence="3" id="KW-0732">Signal</keyword>
<reference evidence="4 5" key="1">
    <citation type="journal article" date="2020" name="Cell">
        <title>Large-Scale Comparative Analyses of Tick Genomes Elucidate Their Genetic Diversity and Vector Capacities.</title>
        <authorList>
            <consortium name="Tick Genome and Microbiome Consortium (TIGMIC)"/>
            <person name="Jia N."/>
            <person name="Wang J."/>
            <person name="Shi W."/>
            <person name="Du L."/>
            <person name="Sun Y."/>
            <person name="Zhan W."/>
            <person name="Jiang J.F."/>
            <person name="Wang Q."/>
            <person name="Zhang B."/>
            <person name="Ji P."/>
            <person name="Bell-Sakyi L."/>
            <person name="Cui X.M."/>
            <person name="Yuan T.T."/>
            <person name="Jiang B.G."/>
            <person name="Yang W.F."/>
            <person name="Lam T.T."/>
            <person name="Chang Q.C."/>
            <person name="Ding S.J."/>
            <person name="Wang X.J."/>
            <person name="Zhu J.G."/>
            <person name="Ruan X.D."/>
            <person name="Zhao L."/>
            <person name="Wei J.T."/>
            <person name="Ye R.Z."/>
            <person name="Que T.C."/>
            <person name="Du C.H."/>
            <person name="Zhou Y.H."/>
            <person name="Cheng J.X."/>
            <person name="Dai P.F."/>
            <person name="Guo W.B."/>
            <person name="Han X.H."/>
            <person name="Huang E.J."/>
            <person name="Li L.F."/>
            <person name="Wei W."/>
            <person name="Gao Y.C."/>
            <person name="Liu J.Z."/>
            <person name="Shao H.Z."/>
            <person name="Wang X."/>
            <person name="Wang C.C."/>
            <person name="Yang T.C."/>
            <person name="Huo Q.B."/>
            <person name="Li W."/>
            <person name="Chen H.Y."/>
            <person name="Chen S.E."/>
            <person name="Zhou L.G."/>
            <person name="Ni X.B."/>
            <person name="Tian J.H."/>
            <person name="Sheng Y."/>
            <person name="Liu T."/>
            <person name="Pan Y.S."/>
            <person name="Xia L.Y."/>
            <person name="Li J."/>
            <person name="Zhao F."/>
            <person name="Cao W.C."/>
        </authorList>
    </citation>
    <scope>NUCLEOTIDE SEQUENCE [LARGE SCALE GENOMIC DNA]</scope>
    <source>
        <strain evidence="4">HaeL-2018</strain>
    </source>
</reference>
<dbReference type="Pfam" id="PF13855">
    <property type="entry name" value="LRR_8"/>
    <property type="match status" value="1"/>
</dbReference>
<protein>
    <submittedName>
        <fullName evidence="4">Uncharacterized protein</fullName>
    </submittedName>
</protein>